<organism evidence="1 2">
    <name type="scientific">Gigaspora margarita</name>
    <dbReference type="NCBI Taxonomy" id="4874"/>
    <lineage>
        <taxon>Eukaryota</taxon>
        <taxon>Fungi</taxon>
        <taxon>Fungi incertae sedis</taxon>
        <taxon>Mucoromycota</taxon>
        <taxon>Glomeromycotina</taxon>
        <taxon>Glomeromycetes</taxon>
        <taxon>Diversisporales</taxon>
        <taxon>Gigasporaceae</taxon>
        <taxon>Gigaspora</taxon>
    </lineage>
</organism>
<name>A0ABN7WGD3_GIGMA</name>
<keyword evidence="2" id="KW-1185">Reference proteome</keyword>
<sequence>SCNLWDLPNIMFLKILLEEIFVGLDEIECSSDIGGSIMLQEGKFVIVDPNIQKDILLSSDSDLESKLSIS</sequence>
<gene>
    <name evidence="1" type="ORF">GMARGA_LOCUS30094</name>
</gene>
<comment type="caution">
    <text evidence="1">The sequence shown here is derived from an EMBL/GenBank/DDBJ whole genome shotgun (WGS) entry which is preliminary data.</text>
</comment>
<reference evidence="1 2" key="1">
    <citation type="submission" date="2021-06" db="EMBL/GenBank/DDBJ databases">
        <authorList>
            <person name="Kallberg Y."/>
            <person name="Tangrot J."/>
            <person name="Rosling A."/>
        </authorList>
    </citation>
    <scope>NUCLEOTIDE SEQUENCE [LARGE SCALE GENOMIC DNA]</scope>
    <source>
        <strain evidence="1 2">120-4 pot B 10/14</strain>
    </source>
</reference>
<feature type="non-terminal residue" evidence="1">
    <location>
        <position position="1"/>
    </location>
</feature>
<evidence type="ECO:0000313" key="1">
    <source>
        <dbReference type="EMBL" id="CAG8829845.1"/>
    </source>
</evidence>
<dbReference type="EMBL" id="CAJVQB010041770">
    <property type="protein sequence ID" value="CAG8829845.1"/>
    <property type="molecule type" value="Genomic_DNA"/>
</dbReference>
<accession>A0ABN7WGD3</accession>
<protein>
    <submittedName>
        <fullName evidence="1">41920_t:CDS:1</fullName>
    </submittedName>
</protein>
<dbReference type="Proteomes" id="UP000789901">
    <property type="component" value="Unassembled WGS sequence"/>
</dbReference>
<evidence type="ECO:0000313" key="2">
    <source>
        <dbReference type="Proteomes" id="UP000789901"/>
    </source>
</evidence>
<proteinExistence type="predicted"/>